<evidence type="ECO:0000313" key="4">
    <source>
        <dbReference type="Proteomes" id="UP000503462"/>
    </source>
</evidence>
<proteinExistence type="predicted"/>
<protein>
    <recommendedName>
        <fullName evidence="5">Ig-like domain-containing protein</fullName>
    </recommendedName>
</protein>
<evidence type="ECO:0000256" key="2">
    <source>
        <dbReference type="SAM" id="SignalP"/>
    </source>
</evidence>
<reference evidence="3 4" key="1">
    <citation type="journal article" date="2016" name="Sci. Rep.">
        <title>Peltaster fructicola genome reveals evolution from an invasive phytopathogen to an ectophytic parasite.</title>
        <authorList>
            <person name="Xu C."/>
            <person name="Chen H."/>
            <person name="Gleason M.L."/>
            <person name="Xu J.R."/>
            <person name="Liu H."/>
            <person name="Zhang R."/>
            <person name="Sun G."/>
        </authorList>
    </citation>
    <scope>NUCLEOTIDE SEQUENCE [LARGE SCALE GENOMIC DNA]</scope>
    <source>
        <strain evidence="3 4">LNHT1506</strain>
    </source>
</reference>
<dbReference type="Proteomes" id="UP000503462">
    <property type="component" value="Chromosome 3"/>
</dbReference>
<dbReference type="AlphaFoldDB" id="A0A6H0XWG2"/>
<evidence type="ECO:0000256" key="1">
    <source>
        <dbReference type="SAM" id="MobiDB-lite"/>
    </source>
</evidence>
<feature type="chain" id="PRO_5026359191" description="Ig-like domain-containing protein" evidence="2">
    <location>
        <begin position="21"/>
        <end position="462"/>
    </location>
</feature>
<organism evidence="3 4">
    <name type="scientific">Peltaster fructicola</name>
    <dbReference type="NCBI Taxonomy" id="286661"/>
    <lineage>
        <taxon>Eukaryota</taxon>
        <taxon>Fungi</taxon>
        <taxon>Dikarya</taxon>
        <taxon>Ascomycota</taxon>
        <taxon>Pezizomycotina</taxon>
        <taxon>Dothideomycetes</taxon>
        <taxon>Dothideomycetes incertae sedis</taxon>
        <taxon>Peltaster</taxon>
    </lineage>
</organism>
<keyword evidence="4" id="KW-1185">Reference proteome</keyword>
<feature type="region of interest" description="Disordered" evidence="1">
    <location>
        <begin position="232"/>
        <end position="252"/>
    </location>
</feature>
<name>A0A6H0XWG2_9PEZI</name>
<sequence length="462" mass="47793">MVILRLAITGLCAYSTLVSAKRRVGCKASSSVDSYSTATELYGEESSYGDSYTTVSKLYSKRPSSTPAVHVSASASSSASQAVRSSSLVAHSVSASSKASQAPASSSAVASASSGLNRGTASPSGSLGTAVCTATATVTDVVTSTPTLSTSTVVEVSTYYINGDDGIPINPSTVPATIPVETSVNYTLTYRYTETRSSALTVVIPAPSGFIPVQDSLPGAIYNQTNIGGYNPFSNSDSAKRKRQPAQHRKRDCATITTTTTSTSVAEASTTTITVTKQSGLIVWPIEGTTIPVDSYPVFTGPALSTITRTITDYAGTTFYTTTVHATETEIASTTTVYAACATDNFANYLVDDDGSAAYISGSNGTGPADVSSYNTAYECCVYAIQNGGKAWAFSLSDIGLGTCVTWHPNYIANSCVNGTQSEQYIALTNGTGFGSVKSVIGNAYCGQYTSAEHDPALPLPP</sequence>
<dbReference type="EMBL" id="CP051141">
    <property type="protein sequence ID" value="QIW98994.1"/>
    <property type="molecule type" value="Genomic_DNA"/>
</dbReference>
<evidence type="ECO:0000313" key="3">
    <source>
        <dbReference type="EMBL" id="QIW98994.1"/>
    </source>
</evidence>
<evidence type="ECO:0008006" key="5">
    <source>
        <dbReference type="Google" id="ProtNLM"/>
    </source>
</evidence>
<accession>A0A6H0XWG2</accession>
<feature type="signal peptide" evidence="2">
    <location>
        <begin position="1"/>
        <end position="20"/>
    </location>
</feature>
<gene>
    <name evidence="3" type="ORF">AMS68_004512</name>
</gene>
<feature type="compositionally biased region" description="Basic residues" evidence="1">
    <location>
        <begin position="240"/>
        <end position="251"/>
    </location>
</feature>
<keyword evidence="2" id="KW-0732">Signal</keyword>